<organism evidence="1 2">
    <name type="scientific">Ostreobium quekettii</name>
    <dbReference type="NCBI Taxonomy" id="121088"/>
    <lineage>
        <taxon>Eukaryota</taxon>
        <taxon>Viridiplantae</taxon>
        <taxon>Chlorophyta</taxon>
        <taxon>core chlorophytes</taxon>
        <taxon>Ulvophyceae</taxon>
        <taxon>TCBD clade</taxon>
        <taxon>Bryopsidales</taxon>
        <taxon>Ostreobineae</taxon>
        <taxon>Ostreobiaceae</taxon>
        <taxon>Ostreobium</taxon>
    </lineage>
</organism>
<evidence type="ECO:0000313" key="1">
    <source>
        <dbReference type="EMBL" id="CAD7698474.1"/>
    </source>
</evidence>
<accession>A0A8S1ITX9</accession>
<name>A0A8S1ITX9_9CHLO</name>
<sequence>MVGIKSGRLMMDGEAPNGLSQCQICRQLVSGCIKPWSFSAASFHITLFAGQYSSCTMVLLVSVPCCQVAGSILLEVVMHVLKASQNWQRQDISLNSAVCDLQIRTTKRYLAHLQGPTS</sequence>
<dbReference type="AlphaFoldDB" id="A0A8S1ITX9"/>
<evidence type="ECO:0000313" key="2">
    <source>
        <dbReference type="Proteomes" id="UP000708148"/>
    </source>
</evidence>
<dbReference type="Proteomes" id="UP000708148">
    <property type="component" value="Unassembled WGS sequence"/>
</dbReference>
<gene>
    <name evidence="1" type="ORF">OSTQU699_LOCUS3835</name>
</gene>
<reference evidence="1" key="1">
    <citation type="submission" date="2020-12" db="EMBL/GenBank/DDBJ databases">
        <authorList>
            <person name="Iha C."/>
        </authorList>
    </citation>
    <scope>NUCLEOTIDE SEQUENCE</scope>
</reference>
<dbReference type="EMBL" id="CAJHUC010000836">
    <property type="protein sequence ID" value="CAD7698474.1"/>
    <property type="molecule type" value="Genomic_DNA"/>
</dbReference>
<proteinExistence type="predicted"/>
<protein>
    <submittedName>
        <fullName evidence="1">Uncharacterized protein</fullName>
    </submittedName>
</protein>
<keyword evidence="2" id="KW-1185">Reference proteome</keyword>
<comment type="caution">
    <text evidence="1">The sequence shown here is derived from an EMBL/GenBank/DDBJ whole genome shotgun (WGS) entry which is preliminary data.</text>
</comment>